<gene>
    <name evidence="2" type="ORF">AVEN_260603_1</name>
</gene>
<comment type="caution">
    <text evidence="2">The sequence shown here is derived from an EMBL/GenBank/DDBJ whole genome shotgun (WGS) entry which is preliminary data.</text>
</comment>
<organism evidence="2 3">
    <name type="scientific">Araneus ventricosus</name>
    <name type="common">Orbweaver spider</name>
    <name type="synonym">Epeira ventricosa</name>
    <dbReference type="NCBI Taxonomy" id="182803"/>
    <lineage>
        <taxon>Eukaryota</taxon>
        <taxon>Metazoa</taxon>
        <taxon>Ecdysozoa</taxon>
        <taxon>Arthropoda</taxon>
        <taxon>Chelicerata</taxon>
        <taxon>Arachnida</taxon>
        <taxon>Araneae</taxon>
        <taxon>Araneomorphae</taxon>
        <taxon>Entelegynae</taxon>
        <taxon>Araneoidea</taxon>
        <taxon>Araneidae</taxon>
        <taxon>Araneus</taxon>
    </lineage>
</organism>
<accession>A0A4Y2IHI4</accession>
<feature type="region of interest" description="Disordered" evidence="1">
    <location>
        <begin position="1"/>
        <end position="28"/>
    </location>
</feature>
<sequence length="138" mass="15775">MFIIISTQCSEHESQSTPRQGDGGMDELSRRPQAYSAQWQNPPQFWSRCPLKIPQESHAQKLTSKYSINCRQKWSSAMPCWNHKRQMSIGIQSVILQKPLARTHRSFVSQAADMILLSGLLPCLPKYSHRIVGDVYVC</sequence>
<keyword evidence="3" id="KW-1185">Reference proteome</keyword>
<dbReference type="Proteomes" id="UP000499080">
    <property type="component" value="Unassembled WGS sequence"/>
</dbReference>
<feature type="compositionally biased region" description="Polar residues" evidence="1">
    <location>
        <begin position="1"/>
        <end position="19"/>
    </location>
</feature>
<evidence type="ECO:0000313" key="3">
    <source>
        <dbReference type="Proteomes" id="UP000499080"/>
    </source>
</evidence>
<evidence type="ECO:0000256" key="1">
    <source>
        <dbReference type="SAM" id="MobiDB-lite"/>
    </source>
</evidence>
<reference evidence="2 3" key="1">
    <citation type="journal article" date="2019" name="Sci. Rep.">
        <title>Orb-weaving spider Araneus ventricosus genome elucidates the spidroin gene catalogue.</title>
        <authorList>
            <person name="Kono N."/>
            <person name="Nakamura H."/>
            <person name="Ohtoshi R."/>
            <person name="Moran D.A.P."/>
            <person name="Shinohara A."/>
            <person name="Yoshida Y."/>
            <person name="Fujiwara M."/>
            <person name="Mori M."/>
            <person name="Tomita M."/>
            <person name="Arakawa K."/>
        </authorList>
    </citation>
    <scope>NUCLEOTIDE SEQUENCE [LARGE SCALE GENOMIC DNA]</scope>
</reference>
<dbReference type="EMBL" id="BGPR01002675">
    <property type="protein sequence ID" value="GBM77223.1"/>
    <property type="molecule type" value="Genomic_DNA"/>
</dbReference>
<evidence type="ECO:0000313" key="2">
    <source>
        <dbReference type="EMBL" id="GBM77223.1"/>
    </source>
</evidence>
<proteinExistence type="predicted"/>
<name>A0A4Y2IHI4_ARAVE</name>
<protein>
    <submittedName>
        <fullName evidence="2">Uncharacterized protein</fullName>
    </submittedName>
</protein>
<dbReference type="AlphaFoldDB" id="A0A4Y2IHI4"/>